<sequence>MKNSERDARKAAYIFLAAPAALKTFNNEGFPGVPRPSATLATRTGSTIRPEPTKEVLEAKSVYLNSGT</sequence>
<dbReference type="Proteomes" id="UP001283361">
    <property type="component" value="Unassembled WGS sequence"/>
</dbReference>
<proteinExistence type="predicted"/>
<organism evidence="1 2">
    <name type="scientific">Elysia crispata</name>
    <name type="common">lettuce slug</name>
    <dbReference type="NCBI Taxonomy" id="231223"/>
    <lineage>
        <taxon>Eukaryota</taxon>
        <taxon>Metazoa</taxon>
        <taxon>Spiralia</taxon>
        <taxon>Lophotrochozoa</taxon>
        <taxon>Mollusca</taxon>
        <taxon>Gastropoda</taxon>
        <taxon>Heterobranchia</taxon>
        <taxon>Euthyneura</taxon>
        <taxon>Panpulmonata</taxon>
        <taxon>Sacoglossa</taxon>
        <taxon>Placobranchoidea</taxon>
        <taxon>Plakobranchidae</taxon>
        <taxon>Elysia</taxon>
    </lineage>
</organism>
<evidence type="ECO:0000313" key="2">
    <source>
        <dbReference type="Proteomes" id="UP001283361"/>
    </source>
</evidence>
<comment type="caution">
    <text evidence="1">The sequence shown here is derived from an EMBL/GenBank/DDBJ whole genome shotgun (WGS) entry which is preliminary data.</text>
</comment>
<protein>
    <submittedName>
        <fullName evidence="1">Uncharacterized protein</fullName>
    </submittedName>
</protein>
<dbReference type="EMBL" id="JAWDGP010003312">
    <property type="protein sequence ID" value="KAK3775557.1"/>
    <property type="molecule type" value="Genomic_DNA"/>
</dbReference>
<accession>A0AAE0ZVT9</accession>
<name>A0AAE0ZVT9_9GAST</name>
<dbReference type="AlphaFoldDB" id="A0AAE0ZVT9"/>
<evidence type="ECO:0000313" key="1">
    <source>
        <dbReference type="EMBL" id="KAK3775557.1"/>
    </source>
</evidence>
<keyword evidence="2" id="KW-1185">Reference proteome</keyword>
<gene>
    <name evidence="1" type="ORF">RRG08_048193</name>
</gene>
<reference evidence="1" key="1">
    <citation type="journal article" date="2023" name="G3 (Bethesda)">
        <title>A reference genome for the long-term kleptoplast-retaining sea slug Elysia crispata morphotype clarki.</title>
        <authorList>
            <person name="Eastman K.E."/>
            <person name="Pendleton A.L."/>
            <person name="Shaikh M.A."/>
            <person name="Suttiyut T."/>
            <person name="Ogas R."/>
            <person name="Tomko P."/>
            <person name="Gavelis G."/>
            <person name="Widhalm J.R."/>
            <person name="Wisecaver J.H."/>
        </authorList>
    </citation>
    <scope>NUCLEOTIDE SEQUENCE</scope>
    <source>
        <strain evidence="1">ECLA1</strain>
    </source>
</reference>